<organism evidence="2 3">
    <name type="scientific">Paenibacillus silvae</name>
    <dbReference type="NCBI Taxonomy" id="1325358"/>
    <lineage>
        <taxon>Bacteria</taxon>
        <taxon>Bacillati</taxon>
        <taxon>Bacillota</taxon>
        <taxon>Bacilli</taxon>
        <taxon>Bacillales</taxon>
        <taxon>Paenibacillaceae</taxon>
        <taxon>Paenibacillus</taxon>
    </lineage>
</organism>
<dbReference type="EMBL" id="BMFU01000014">
    <property type="protein sequence ID" value="GGH69795.1"/>
    <property type="molecule type" value="Genomic_DNA"/>
</dbReference>
<keyword evidence="3" id="KW-1185">Reference proteome</keyword>
<dbReference type="Proteomes" id="UP000652153">
    <property type="component" value="Unassembled WGS sequence"/>
</dbReference>
<evidence type="ECO:0000256" key="1">
    <source>
        <dbReference type="SAM" id="SignalP"/>
    </source>
</evidence>
<protein>
    <submittedName>
        <fullName evidence="2">Uncharacterized protein</fullName>
    </submittedName>
</protein>
<reference evidence="3" key="1">
    <citation type="journal article" date="2019" name="Int. J. Syst. Evol. Microbiol.">
        <title>The Global Catalogue of Microorganisms (GCM) 10K type strain sequencing project: providing services to taxonomists for standard genome sequencing and annotation.</title>
        <authorList>
            <consortium name="The Broad Institute Genomics Platform"/>
            <consortium name="The Broad Institute Genome Sequencing Center for Infectious Disease"/>
            <person name="Wu L."/>
            <person name="Ma J."/>
        </authorList>
    </citation>
    <scope>NUCLEOTIDE SEQUENCE [LARGE SCALE GENOMIC DNA]</scope>
    <source>
        <strain evidence="3">CGMCC 1.12770</strain>
    </source>
</reference>
<accession>A0ABQ1ZKE4</accession>
<proteinExistence type="predicted"/>
<feature type="chain" id="PRO_5047085513" evidence="1">
    <location>
        <begin position="26"/>
        <end position="218"/>
    </location>
</feature>
<dbReference type="RefSeq" id="WP_188594584.1">
    <property type="nucleotide sequence ID" value="NZ_BMFU01000014.1"/>
</dbReference>
<evidence type="ECO:0000313" key="3">
    <source>
        <dbReference type="Proteomes" id="UP000652153"/>
    </source>
</evidence>
<comment type="caution">
    <text evidence="2">The sequence shown here is derived from an EMBL/GenBank/DDBJ whole genome shotgun (WGS) entry which is preliminary data.</text>
</comment>
<gene>
    <name evidence="2" type="ORF">GCM10008014_53580</name>
</gene>
<evidence type="ECO:0000313" key="2">
    <source>
        <dbReference type="EMBL" id="GGH69795.1"/>
    </source>
</evidence>
<feature type="signal peptide" evidence="1">
    <location>
        <begin position="1"/>
        <end position="25"/>
    </location>
</feature>
<sequence>MKLKKIRFVLLASALTLGISAAASANGTASANGIIDNNSVKQGQANTLDKGYQLVNGNVYDKYGNLLIVLKNGLTPDGYTLSPDFSVVYGDNTNKTSFSSKLAVTGTEIFNGTKSVPKNTNGNQGVQLGSEFSFTSTEPDLYVEYTSGTVDGVNFSLNNVTTGSVVKWFSNVQVGSSNGQSYKGAYNSSRPNDKFSVKASGQGGSGNLTLLVQTFKSN</sequence>
<keyword evidence="1" id="KW-0732">Signal</keyword>
<name>A0ABQ1ZKE4_9BACL</name>